<dbReference type="GO" id="GO:0006508">
    <property type="term" value="P:proteolysis"/>
    <property type="evidence" value="ECO:0007669"/>
    <property type="project" value="UniProtKB-KW"/>
</dbReference>
<feature type="domain" description="Peptidase M48" evidence="13">
    <location>
        <begin position="115"/>
        <end position="341"/>
    </location>
</feature>
<dbReference type="GO" id="GO:0046872">
    <property type="term" value="F:metal ion binding"/>
    <property type="evidence" value="ECO:0007669"/>
    <property type="project" value="UniProtKB-KW"/>
</dbReference>
<protein>
    <submittedName>
        <fullName evidence="14">Peptidase M48 Ste24p</fullName>
    </submittedName>
</protein>
<evidence type="ECO:0000256" key="12">
    <source>
        <dbReference type="SAM" id="Phobius"/>
    </source>
</evidence>
<dbReference type="KEGG" id="dmr:Deima_1030"/>
<evidence type="ECO:0000256" key="9">
    <source>
        <dbReference type="ARBA" id="ARBA00023049"/>
    </source>
</evidence>
<keyword evidence="10 12" id="KW-0472">Membrane</keyword>
<comment type="similarity">
    <text evidence="11">Belongs to the peptidase M48 family.</text>
</comment>
<organism evidence="14 15">
    <name type="scientific">Deinococcus maricopensis (strain DSM 21211 / LMG 22137 / NRRL B-23946 / LB-34)</name>
    <dbReference type="NCBI Taxonomy" id="709986"/>
    <lineage>
        <taxon>Bacteria</taxon>
        <taxon>Thermotogati</taxon>
        <taxon>Deinococcota</taxon>
        <taxon>Deinococci</taxon>
        <taxon>Deinococcales</taxon>
        <taxon>Deinococcaceae</taxon>
        <taxon>Deinococcus</taxon>
    </lineage>
</organism>
<evidence type="ECO:0000256" key="2">
    <source>
        <dbReference type="ARBA" id="ARBA00022475"/>
    </source>
</evidence>
<keyword evidence="3 11" id="KW-0645">Protease</keyword>
<accession>E8U6J4</accession>
<evidence type="ECO:0000256" key="3">
    <source>
        <dbReference type="ARBA" id="ARBA00022670"/>
    </source>
</evidence>
<evidence type="ECO:0000256" key="10">
    <source>
        <dbReference type="ARBA" id="ARBA00023136"/>
    </source>
</evidence>
<gene>
    <name evidence="14" type="ordered locus">Deima_1030</name>
</gene>
<dbReference type="HOGENOM" id="CLU_053828_0_0_0"/>
<keyword evidence="6 11" id="KW-0378">Hydrolase</keyword>
<dbReference type="eggNOG" id="COG0501">
    <property type="taxonomic scope" value="Bacteria"/>
</dbReference>
<keyword evidence="5" id="KW-0479">Metal-binding</keyword>
<dbReference type="PANTHER" id="PTHR43221">
    <property type="entry name" value="PROTEASE HTPX"/>
    <property type="match status" value="1"/>
</dbReference>
<evidence type="ECO:0000256" key="8">
    <source>
        <dbReference type="ARBA" id="ARBA00022989"/>
    </source>
</evidence>
<dbReference type="CDD" id="cd07328">
    <property type="entry name" value="M48_Ste24p_like"/>
    <property type="match status" value="1"/>
</dbReference>
<keyword evidence="9 11" id="KW-0482">Metalloprotease</keyword>
<comment type="cofactor">
    <cofactor evidence="11">
        <name>Zn(2+)</name>
        <dbReference type="ChEBI" id="CHEBI:29105"/>
    </cofactor>
    <text evidence="11">Binds 1 zinc ion per subunit.</text>
</comment>
<feature type="transmembrane region" description="Helical" evidence="12">
    <location>
        <begin position="45"/>
        <end position="72"/>
    </location>
</feature>
<keyword evidence="4 12" id="KW-0812">Transmembrane</keyword>
<evidence type="ECO:0000256" key="1">
    <source>
        <dbReference type="ARBA" id="ARBA00004651"/>
    </source>
</evidence>
<dbReference type="InterPro" id="IPR001915">
    <property type="entry name" value="Peptidase_M48"/>
</dbReference>
<evidence type="ECO:0000259" key="13">
    <source>
        <dbReference type="Pfam" id="PF01435"/>
    </source>
</evidence>
<dbReference type="OrthoDB" id="7870694at2"/>
<dbReference type="InterPro" id="IPR050083">
    <property type="entry name" value="HtpX_protease"/>
</dbReference>
<evidence type="ECO:0000313" key="15">
    <source>
        <dbReference type="Proteomes" id="UP000008635"/>
    </source>
</evidence>
<dbReference type="STRING" id="709986.Deima_1030"/>
<dbReference type="EMBL" id="CP002454">
    <property type="protein sequence ID" value="ADV66683.1"/>
    <property type="molecule type" value="Genomic_DNA"/>
</dbReference>
<name>E8U6J4_DEIML</name>
<proteinExistence type="inferred from homology"/>
<evidence type="ECO:0000256" key="6">
    <source>
        <dbReference type="ARBA" id="ARBA00022801"/>
    </source>
</evidence>
<dbReference type="AlphaFoldDB" id="E8U6J4"/>
<dbReference type="RefSeq" id="WP_013556188.1">
    <property type="nucleotide sequence ID" value="NC_014958.1"/>
</dbReference>
<dbReference type="Proteomes" id="UP000008635">
    <property type="component" value="Chromosome"/>
</dbReference>
<evidence type="ECO:0000256" key="4">
    <source>
        <dbReference type="ARBA" id="ARBA00022692"/>
    </source>
</evidence>
<feature type="transmembrane region" description="Helical" evidence="12">
    <location>
        <begin position="78"/>
        <end position="96"/>
    </location>
</feature>
<keyword evidence="8 12" id="KW-1133">Transmembrane helix</keyword>
<keyword evidence="7 11" id="KW-0862">Zinc</keyword>
<sequence>MSHAAPSPLERTLQHLADREAARVRDEFVRGEFEHRSPRLWLADLIVYAVLTLYLTSVLVGLLLAAGVLGAFDWNGMARLWAAIAATVLLGSAWMTRPRFNHPAGQVITDATHPETLRVIRDVAKLLGAPLPQTVLLTADYNAFVTRAGFPSRRVLGLGIPLLYALSPQERVALIAHELAHEVNGDPARSQLLARALHALTVTYAVLHPPTTAHPGPLELLAALLMRALSLAPMGVLWALYSLLGEDRQRAEFRADLLAARASGTPEMLSLLNRLHVSELFDYALHKQKRAPERENAFEEFKHQLEHASPATLEGIRIRIEEHRLRLDDSHPPTTDRVRVVAAHPTAAQYLLPEDVAARMVQELQPHLKDAERAASIAYEEHLNGY</sequence>
<dbReference type="Pfam" id="PF01435">
    <property type="entry name" value="Peptidase_M48"/>
    <property type="match status" value="1"/>
</dbReference>
<dbReference type="GO" id="GO:0005886">
    <property type="term" value="C:plasma membrane"/>
    <property type="evidence" value="ECO:0007669"/>
    <property type="project" value="UniProtKB-SubCell"/>
</dbReference>
<evidence type="ECO:0000313" key="14">
    <source>
        <dbReference type="EMBL" id="ADV66683.1"/>
    </source>
</evidence>
<evidence type="ECO:0000256" key="7">
    <source>
        <dbReference type="ARBA" id="ARBA00022833"/>
    </source>
</evidence>
<keyword evidence="15" id="KW-1185">Reference proteome</keyword>
<dbReference type="GO" id="GO:0004222">
    <property type="term" value="F:metalloendopeptidase activity"/>
    <property type="evidence" value="ECO:0007669"/>
    <property type="project" value="InterPro"/>
</dbReference>
<comment type="subcellular location">
    <subcellularLocation>
        <location evidence="1">Cell membrane</location>
        <topology evidence="1">Multi-pass membrane protein</topology>
    </subcellularLocation>
</comment>
<keyword evidence="2" id="KW-1003">Cell membrane</keyword>
<reference evidence="15" key="2">
    <citation type="submission" date="2011-01" db="EMBL/GenBank/DDBJ databases">
        <title>The complete genome of Deinococcus maricopensis DSM 21211.</title>
        <authorList>
            <consortium name="US DOE Joint Genome Institute (JGI-PGF)"/>
            <person name="Lucas S."/>
            <person name="Copeland A."/>
            <person name="Lapidus A."/>
            <person name="Goodwin L."/>
            <person name="Pitluck S."/>
            <person name="Kyrpides N."/>
            <person name="Mavromatis K."/>
            <person name="Pagani I."/>
            <person name="Ivanova N."/>
            <person name="Ovchinnikova G."/>
            <person name="Zeytun A."/>
            <person name="Detter J.C."/>
            <person name="Han C."/>
            <person name="Land M."/>
            <person name="Hauser L."/>
            <person name="Markowitz V."/>
            <person name="Cheng J.-F."/>
            <person name="Hugenholtz P."/>
            <person name="Woyke T."/>
            <person name="Wu D."/>
            <person name="Pukall R."/>
            <person name="Gehrich-Schroeter G."/>
            <person name="Brambilla E."/>
            <person name="Klenk H.-P."/>
            <person name="Eisen J.A."/>
        </authorList>
    </citation>
    <scope>NUCLEOTIDE SEQUENCE [LARGE SCALE GENOMIC DNA]</scope>
    <source>
        <strain evidence="15">DSM 21211 / LMG 22137 / NRRL B-23946 / LB-34</strain>
    </source>
</reference>
<reference evidence="14 15" key="1">
    <citation type="journal article" date="2011" name="Stand. Genomic Sci.">
        <title>Complete genome sequence of Deinococcus maricopensis type strain (LB-34).</title>
        <authorList>
            <person name="Pukall R."/>
            <person name="Zeytun A."/>
            <person name="Lucas S."/>
            <person name="Lapidus A."/>
            <person name="Hammon N."/>
            <person name="Deshpande S."/>
            <person name="Nolan M."/>
            <person name="Cheng J.F."/>
            <person name="Pitluck S."/>
            <person name="Liolios K."/>
            <person name="Pagani I."/>
            <person name="Mikhailova N."/>
            <person name="Ivanova N."/>
            <person name="Mavromatis K."/>
            <person name="Pati A."/>
            <person name="Tapia R."/>
            <person name="Han C."/>
            <person name="Goodwin L."/>
            <person name="Chen A."/>
            <person name="Palaniappan K."/>
            <person name="Land M."/>
            <person name="Hauser L."/>
            <person name="Chang Y.J."/>
            <person name="Jeffries C.D."/>
            <person name="Brambilla E.M."/>
            <person name="Rohde M."/>
            <person name="Goker M."/>
            <person name="Detter J.C."/>
            <person name="Woyke T."/>
            <person name="Bristow J."/>
            <person name="Eisen J.A."/>
            <person name="Markowitz V."/>
            <person name="Hugenholtz P."/>
            <person name="Kyrpides N.C."/>
            <person name="Klenk H.P."/>
        </authorList>
    </citation>
    <scope>NUCLEOTIDE SEQUENCE [LARGE SCALE GENOMIC DNA]</scope>
    <source>
        <strain evidence="15">DSM 21211 / LMG 22137 / NRRL B-23946 / LB-34</strain>
    </source>
</reference>
<evidence type="ECO:0000256" key="5">
    <source>
        <dbReference type="ARBA" id="ARBA00022723"/>
    </source>
</evidence>
<evidence type="ECO:0000256" key="11">
    <source>
        <dbReference type="RuleBase" id="RU003983"/>
    </source>
</evidence>
<dbReference type="Gene3D" id="3.30.2010.10">
    <property type="entry name" value="Metalloproteases ('zincins'), catalytic domain"/>
    <property type="match status" value="1"/>
</dbReference>
<dbReference type="PANTHER" id="PTHR43221:SF1">
    <property type="entry name" value="PROTEASE HTPX"/>
    <property type="match status" value="1"/>
</dbReference>